<proteinExistence type="predicted"/>
<comment type="caution">
    <text evidence="1">The sequence shown here is derived from an EMBL/GenBank/DDBJ whole genome shotgun (WGS) entry which is preliminary data.</text>
</comment>
<evidence type="ECO:0000313" key="2">
    <source>
        <dbReference type="Proteomes" id="UP000805649"/>
    </source>
</evidence>
<name>A0ACC3YUK2_COLTU</name>
<organism evidence="1 2">
    <name type="scientific">Colletotrichum truncatum</name>
    <name type="common">Anthracnose fungus</name>
    <name type="synonym">Colletotrichum capsici</name>
    <dbReference type="NCBI Taxonomy" id="5467"/>
    <lineage>
        <taxon>Eukaryota</taxon>
        <taxon>Fungi</taxon>
        <taxon>Dikarya</taxon>
        <taxon>Ascomycota</taxon>
        <taxon>Pezizomycotina</taxon>
        <taxon>Sordariomycetes</taxon>
        <taxon>Hypocreomycetidae</taxon>
        <taxon>Glomerellales</taxon>
        <taxon>Glomerellaceae</taxon>
        <taxon>Colletotrichum</taxon>
        <taxon>Colletotrichum truncatum species complex</taxon>
    </lineage>
</organism>
<evidence type="ECO:0000313" key="1">
    <source>
        <dbReference type="EMBL" id="KAL0935628.1"/>
    </source>
</evidence>
<keyword evidence="2" id="KW-1185">Reference proteome</keyword>
<reference evidence="1 2" key="1">
    <citation type="journal article" date="2020" name="Phytopathology">
        <title>Genome Sequence Resources of Colletotrichum truncatum, C. plurivorum, C. musicola, and C. sojae: Four Species Pathogenic to Soybean (Glycine max).</title>
        <authorList>
            <person name="Rogerio F."/>
            <person name="Boufleur T.R."/>
            <person name="Ciampi-Guillardi M."/>
            <person name="Sukno S.A."/>
            <person name="Thon M.R."/>
            <person name="Massola Junior N.S."/>
            <person name="Baroncelli R."/>
        </authorList>
    </citation>
    <scope>NUCLEOTIDE SEQUENCE [LARGE SCALE GENOMIC DNA]</scope>
    <source>
        <strain evidence="1 2">CMES1059</strain>
    </source>
</reference>
<sequence length="241" mass="26010">MVCARASFRHARLDPGAASQLIVNFSDEKAQEEGINAGKVVAETATPAASMIAHLDNIAMHKRAPVQQAIAHPQEKALSEVVHAKYNTDFYVIDKYPGTARPFYAKIDDAGAMVRDNVSVSNAFDFPVRGQEVLPGGQRIHDPAELEVRPRAKDVDPESAGIKEYLATFRQVGVSPHGGGDIGLDRVVAGFLALTSVHLAAYHPRPQRLLPKKDPRRASIFGGPKHISLLPIVQGVGAFGR</sequence>
<dbReference type="EMBL" id="VUJX02000006">
    <property type="protein sequence ID" value="KAL0935628.1"/>
    <property type="molecule type" value="Genomic_DNA"/>
</dbReference>
<dbReference type="Proteomes" id="UP000805649">
    <property type="component" value="Unassembled WGS sequence"/>
</dbReference>
<protein>
    <submittedName>
        <fullName evidence="1">Aspartyl-tRNA synthetase</fullName>
    </submittedName>
</protein>
<gene>
    <name evidence="1" type="ORF">CTRU02_210219</name>
</gene>
<accession>A0ACC3YUK2</accession>